<gene>
    <name evidence="2" type="ORF">CQS04_07560</name>
</gene>
<keyword evidence="1" id="KW-0472">Membrane</keyword>
<keyword evidence="1" id="KW-1133">Transmembrane helix</keyword>
<dbReference type="Proteomes" id="UP000228680">
    <property type="component" value="Unassembled WGS sequence"/>
</dbReference>
<feature type="transmembrane region" description="Helical" evidence="1">
    <location>
        <begin position="52"/>
        <end position="78"/>
    </location>
</feature>
<protein>
    <submittedName>
        <fullName evidence="2">Uncharacterized protein</fullName>
    </submittedName>
</protein>
<reference evidence="2 3" key="1">
    <citation type="submission" date="2017-10" db="EMBL/GenBank/DDBJ databases">
        <title>Draft genome of Chryseomicrobium casticus sp. nov.</title>
        <authorList>
            <person name="Chakraborty R."/>
            <person name="Saha T."/>
        </authorList>
    </citation>
    <scope>NUCLEOTIDE SEQUENCE [LARGE SCALE GENOMIC DNA]</scope>
    <source>
        <strain evidence="2 3">ET03</strain>
    </source>
</reference>
<feature type="transmembrane region" description="Helical" evidence="1">
    <location>
        <begin position="85"/>
        <end position="108"/>
    </location>
</feature>
<name>A0A2M9F0L4_9BACL</name>
<evidence type="ECO:0000313" key="2">
    <source>
        <dbReference type="EMBL" id="PJK17003.1"/>
    </source>
</evidence>
<sequence length="114" mass="13138">MKTFAYSSLVVLHLVYLLTIFVWYGTIGNGVIQELLVFDFRGFWEQFQDSGINTTLVILAGIYPFYVIPLMIAGWWFIDKKPKAVLWLTAIPLFFILVGLGVVFYFLISLSQIF</sequence>
<dbReference type="OrthoDB" id="9841723at2"/>
<keyword evidence="1" id="KW-0812">Transmembrane</keyword>
<dbReference type="AlphaFoldDB" id="A0A2M9F0L4"/>
<feature type="transmembrane region" description="Helical" evidence="1">
    <location>
        <begin position="9"/>
        <end position="32"/>
    </location>
</feature>
<comment type="caution">
    <text evidence="2">The sequence shown here is derived from an EMBL/GenBank/DDBJ whole genome shotgun (WGS) entry which is preliminary data.</text>
</comment>
<organism evidence="2 3">
    <name type="scientific">Chryseomicrobium excrementi</name>
    <dbReference type="NCBI Taxonomy" id="2041346"/>
    <lineage>
        <taxon>Bacteria</taxon>
        <taxon>Bacillati</taxon>
        <taxon>Bacillota</taxon>
        <taxon>Bacilli</taxon>
        <taxon>Bacillales</taxon>
        <taxon>Caryophanaceae</taxon>
        <taxon>Chryseomicrobium</taxon>
    </lineage>
</organism>
<keyword evidence="3" id="KW-1185">Reference proteome</keyword>
<accession>A0A2M9F0L4</accession>
<proteinExistence type="predicted"/>
<evidence type="ECO:0000313" key="3">
    <source>
        <dbReference type="Proteomes" id="UP000228680"/>
    </source>
</evidence>
<dbReference type="EMBL" id="PCGR01000002">
    <property type="protein sequence ID" value="PJK17003.1"/>
    <property type="molecule type" value="Genomic_DNA"/>
</dbReference>
<dbReference type="RefSeq" id="WP_100353549.1">
    <property type="nucleotide sequence ID" value="NZ_PCGR01000002.1"/>
</dbReference>
<evidence type="ECO:0000256" key="1">
    <source>
        <dbReference type="SAM" id="Phobius"/>
    </source>
</evidence>